<dbReference type="PANTHER" id="PTHR41542">
    <property type="entry name" value="BLL5807 PROTEIN"/>
    <property type="match status" value="1"/>
</dbReference>
<name>A0A1W6N1I0_9HYPH</name>
<feature type="domain" description="Tim44-like" evidence="2">
    <location>
        <begin position="78"/>
        <end position="223"/>
    </location>
</feature>
<reference evidence="3 4" key="1">
    <citation type="submission" date="2017-02" db="EMBL/GenBank/DDBJ databases">
        <authorList>
            <person name="Peterson S.W."/>
        </authorList>
    </citation>
    <scope>NUCLEOTIDE SEQUENCE [LARGE SCALE GENOMIC DNA]</scope>
    <source>
        <strain evidence="3 4">S285</strain>
    </source>
</reference>
<dbReference type="InterPro" id="IPR032710">
    <property type="entry name" value="NTF2-like_dom_sf"/>
</dbReference>
<dbReference type="STRING" id="655015.B1812_16235"/>
<organism evidence="3 4">
    <name type="scientific">Methylocystis bryophila</name>
    <dbReference type="NCBI Taxonomy" id="655015"/>
    <lineage>
        <taxon>Bacteria</taxon>
        <taxon>Pseudomonadati</taxon>
        <taxon>Pseudomonadota</taxon>
        <taxon>Alphaproteobacteria</taxon>
        <taxon>Hyphomicrobiales</taxon>
        <taxon>Methylocystaceae</taxon>
        <taxon>Methylocystis</taxon>
    </lineage>
</organism>
<dbReference type="EMBL" id="CP019948">
    <property type="protein sequence ID" value="ARN83720.1"/>
    <property type="molecule type" value="Genomic_DNA"/>
</dbReference>
<dbReference type="KEGG" id="mbry:B1812_16235"/>
<evidence type="ECO:0000313" key="3">
    <source>
        <dbReference type="EMBL" id="ARN83720.1"/>
    </source>
</evidence>
<dbReference type="Proteomes" id="UP000193978">
    <property type="component" value="Chromosome"/>
</dbReference>
<accession>A0A1W6N1I0</accession>
<sequence length="225" mass="24680">MEQAFDPSILVFAALAVFVLWKLHSVLGVRSERDASAPPRNRFSPSKGGLFGPRPAAPAPAALDAERWTGLAEQGSKAWAGLDAIAATDPSFTRERFIEGARKAYEMIVSAFAKGDRDTLRRLLSSEVYDNFAREIASREANGESVETSVVAIDDTRVEDASSERGVNNVTLRFAVKLLTTRRDREGKLIGGEEHPVSIVDLWTFARAPASRDPNWRLVATESLH</sequence>
<evidence type="ECO:0000313" key="4">
    <source>
        <dbReference type="Proteomes" id="UP000193978"/>
    </source>
</evidence>
<dbReference type="NCBIfam" id="NF033779">
    <property type="entry name" value="Tim44_TimA_adap"/>
    <property type="match status" value="1"/>
</dbReference>
<evidence type="ECO:0000256" key="1">
    <source>
        <dbReference type="SAM" id="MobiDB-lite"/>
    </source>
</evidence>
<keyword evidence="4" id="KW-1185">Reference proteome</keyword>
<dbReference type="InterPro" id="IPR007379">
    <property type="entry name" value="Tim44-like_dom"/>
</dbReference>
<dbReference type="AlphaFoldDB" id="A0A1W6N1I0"/>
<dbReference type="SUPFAM" id="SSF54427">
    <property type="entry name" value="NTF2-like"/>
    <property type="match status" value="1"/>
</dbReference>
<evidence type="ECO:0000259" key="2">
    <source>
        <dbReference type="SMART" id="SM00978"/>
    </source>
</evidence>
<proteinExistence type="predicted"/>
<dbReference type="InterPro" id="IPR016985">
    <property type="entry name" value="UCP031890_Tim44-rel"/>
</dbReference>
<dbReference type="Gene3D" id="3.10.450.240">
    <property type="match status" value="1"/>
</dbReference>
<dbReference type="PIRSF" id="PIRSF031890">
    <property type="entry name" value="UCP031890_transporter_Tim44"/>
    <property type="match status" value="1"/>
</dbReference>
<protein>
    <submittedName>
        <fullName evidence="3">Preprotein translocase subunit Tim44</fullName>
    </submittedName>
</protein>
<dbReference type="PANTHER" id="PTHR41542:SF1">
    <property type="entry name" value="BLL5807 PROTEIN"/>
    <property type="match status" value="1"/>
</dbReference>
<dbReference type="Pfam" id="PF04280">
    <property type="entry name" value="Tim44"/>
    <property type="match status" value="1"/>
</dbReference>
<feature type="region of interest" description="Disordered" evidence="1">
    <location>
        <begin position="34"/>
        <end position="56"/>
    </location>
</feature>
<dbReference type="SMART" id="SM00978">
    <property type="entry name" value="Tim44"/>
    <property type="match status" value="1"/>
</dbReference>
<gene>
    <name evidence="3" type="ORF">B1812_16235</name>
</gene>